<protein>
    <submittedName>
        <fullName evidence="2">Type II secretion system protein A</fullName>
    </submittedName>
</protein>
<dbReference type="AlphaFoldDB" id="A0A4R4A7D4"/>
<dbReference type="Proteomes" id="UP000295247">
    <property type="component" value="Unassembled WGS sequence"/>
</dbReference>
<reference evidence="2 3" key="1">
    <citation type="submission" date="2019-03" db="EMBL/GenBank/DDBJ databases">
        <title>Genomic Encyclopedia of Type Strains, Phase IV (KMG-IV): sequencing the most valuable type-strain genomes for metagenomic binning, comparative biology and taxonomic classification.</title>
        <authorList>
            <person name="Goeker M."/>
        </authorList>
    </citation>
    <scope>NUCLEOTIDE SEQUENCE [LARGE SCALE GENOMIC DNA]</scope>
    <source>
        <strain evidence="2 3">DSM 203</strain>
    </source>
</reference>
<dbReference type="InterPro" id="IPR052026">
    <property type="entry name" value="ExeA_AAA_ATPase_DNA-bind"/>
</dbReference>
<proteinExistence type="predicted"/>
<accession>A0A4R4A7D4</accession>
<dbReference type="PANTHER" id="PTHR35894:SF1">
    <property type="entry name" value="PHOSPHORIBULOKINASE _ URIDINE KINASE FAMILY"/>
    <property type="match status" value="1"/>
</dbReference>
<dbReference type="RefSeq" id="WP_123140437.1">
    <property type="nucleotide sequence ID" value="NZ_NRRH01000015.1"/>
</dbReference>
<dbReference type="Pfam" id="PF01471">
    <property type="entry name" value="PG_binding_1"/>
    <property type="match status" value="1"/>
</dbReference>
<dbReference type="InterPro" id="IPR027417">
    <property type="entry name" value="P-loop_NTPase"/>
</dbReference>
<dbReference type="SUPFAM" id="SSF47090">
    <property type="entry name" value="PGBD-like"/>
    <property type="match status" value="1"/>
</dbReference>
<dbReference type="InterPro" id="IPR049945">
    <property type="entry name" value="AAA_22"/>
</dbReference>
<dbReference type="InterPro" id="IPR036365">
    <property type="entry name" value="PGBD-like_sf"/>
</dbReference>
<organism evidence="2 3">
    <name type="scientific">Marichromatium gracile</name>
    <name type="common">Chromatium gracile</name>
    <dbReference type="NCBI Taxonomy" id="1048"/>
    <lineage>
        <taxon>Bacteria</taxon>
        <taxon>Pseudomonadati</taxon>
        <taxon>Pseudomonadota</taxon>
        <taxon>Gammaproteobacteria</taxon>
        <taxon>Chromatiales</taxon>
        <taxon>Chromatiaceae</taxon>
        <taxon>Marichromatium</taxon>
    </lineage>
</organism>
<dbReference type="GO" id="GO:0016887">
    <property type="term" value="F:ATP hydrolysis activity"/>
    <property type="evidence" value="ECO:0007669"/>
    <property type="project" value="InterPro"/>
</dbReference>
<dbReference type="InterPro" id="IPR036366">
    <property type="entry name" value="PGBDSf"/>
</dbReference>
<dbReference type="SMART" id="SM00382">
    <property type="entry name" value="AAA"/>
    <property type="match status" value="1"/>
</dbReference>
<name>A0A4R4A7D4_MARGR</name>
<dbReference type="SUPFAM" id="SSF52540">
    <property type="entry name" value="P-loop containing nucleoside triphosphate hydrolases"/>
    <property type="match status" value="1"/>
</dbReference>
<evidence type="ECO:0000313" key="2">
    <source>
        <dbReference type="EMBL" id="TCW34751.1"/>
    </source>
</evidence>
<dbReference type="Gene3D" id="3.90.70.10">
    <property type="entry name" value="Cysteine proteinases"/>
    <property type="match status" value="1"/>
</dbReference>
<dbReference type="EMBL" id="SMDC01000009">
    <property type="protein sequence ID" value="TCW34751.1"/>
    <property type="molecule type" value="Genomic_DNA"/>
</dbReference>
<sequence length="537" mass="58811">MYPSYFGLSEPCFSIAPDPRYLFLSAQHREALAHLVYGAGEQGGFVLLTGEVGTGKTTVCRAFLEQLPEHVEVALILNPCLTARELLVAVCEEFGIAIAADERSLKRLVDALNQYLLALHAEGRRALLIIDEAQNLRPRVLEQIRLLTNLETSTHKLLQIFLIGQPELRRMLARAQLRQVDQRITARVHLHPFDHHETSAYIGHRLAVAGCERMPFTAMALWRIHRWSRGLPRLINILCDRALLGAYVSRHPRVDAGIVARAARELGGDPVDHHDRSRGASPTLVVGAVLAVALGAAWWGMDWLGARSSHPLAGPGTSSEAEVVEPLPRRLPEALRAAAATEPEAMLRLLRRWGVELETLGEGAPCARVATLGLRCESGRGALAVLRRLDRPALLAVEPEKDAPEARYLVLAGLRRDTALIDGPEGAVEIPAKALERAWSGDFVVLWQPPPVGGAVIGPGDEAEAIRWLRRLLAEVPELGFSDLETPGFDPVLRKALERFQRSQGLEADGLAGARTLIALHNQVDLPGIARLREVSP</sequence>
<evidence type="ECO:0000259" key="1">
    <source>
        <dbReference type="SMART" id="SM00382"/>
    </source>
</evidence>
<gene>
    <name evidence="2" type="ORF">EDC29_109113</name>
</gene>
<dbReference type="PANTHER" id="PTHR35894">
    <property type="entry name" value="GENERAL SECRETION PATHWAY PROTEIN A-RELATED"/>
    <property type="match status" value="1"/>
</dbReference>
<dbReference type="InterPro" id="IPR002477">
    <property type="entry name" value="Peptidoglycan-bd-like"/>
</dbReference>
<evidence type="ECO:0000313" key="3">
    <source>
        <dbReference type="Proteomes" id="UP000295247"/>
    </source>
</evidence>
<dbReference type="Gene3D" id="3.40.50.300">
    <property type="entry name" value="P-loop containing nucleotide triphosphate hydrolases"/>
    <property type="match status" value="1"/>
</dbReference>
<dbReference type="InterPro" id="IPR003593">
    <property type="entry name" value="AAA+_ATPase"/>
</dbReference>
<dbReference type="CDD" id="cd00009">
    <property type="entry name" value="AAA"/>
    <property type="match status" value="1"/>
</dbReference>
<dbReference type="Pfam" id="PF13401">
    <property type="entry name" value="AAA_22"/>
    <property type="match status" value="1"/>
</dbReference>
<feature type="domain" description="AAA+ ATPase" evidence="1">
    <location>
        <begin position="42"/>
        <end position="185"/>
    </location>
</feature>
<dbReference type="Gene3D" id="1.10.101.10">
    <property type="entry name" value="PGBD-like superfamily/PGBD"/>
    <property type="match status" value="1"/>
</dbReference>
<comment type="caution">
    <text evidence="2">The sequence shown here is derived from an EMBL/GenBank/DDBJ whole genome shotgun (WGS) entry which is preliminary data.</text>
</comment>